<dbReference type="RefSeq" id="XP_006823166.1">
    <property type="nucleotide sequence ID" value="XM_006823103.1"/>
</dbReference>
<name>A0ABM0MT25_SACKO</name>
<protein>
    <submittedName>
        <fullName evidence="4">Uncharacterized protein LOC102803427</fullName>
    </submittedName>
</protein>
<evidence type="ECO:0000256" key="2">
    <source>
        <dbReference type="SAM" id="MobiDB-lite"/>
    </source>
</evidence>
<organism evidence="3 4">
    <name type="scientific">Saccoglossus kowalevskii</name>
    <name type="common">Acorn worm</name>
    <dbReference type="NCBI Taxonomy" id="10224"/>
    <lineage>
        <taxon>Eukaryota</taxon>
        <taxon>Metazoa</taxon>
        <taxon>Hemichordata</taxon>
        <taxon>Enteropneusta</taxon>
        <taxon>Harrimaniidae</taxon>
        <taxon>Saccoglossus</taxon>
    </lineage>
</organism>
<evidence type="ECO:0000313" key="3">
    <source>
        <dbReference type="Proteomes" id="UP000694865"/>
    </source>
</evidence>
<feature type="compositionally biased region" description="Basic residues" evidence="2">
    <location>
        <begin position="1"/>
        <end position="12"/>
    </location>
</feature>
<reference evidence="4" key="1">
    <citation type="submission" date="2025-08" db="UniProtKB">
        <authorList>
            <consortium name="RefSeq"/>
        </authorList>
    </citation>
    <scope>IDENTIFICATION</scope>
    <source>
        <tissue evidence="4">Testes</tissue>
    </source>
</reference>
<dbReference type="Gene3D" id="1.20.5.340">
    <property type="match status" value="1"/>
</dbReference>
<dbReference type="GeneID" id="102803427"/>
<evidence type="ECO:0000313" key="4">
    <source>
        <dbReference type="RefSeq" id="XP_006823166.1"/>
    </source>
</evidence>
<sequence length="283" mass="32390">MSPKTVKSKVSKTKQQNVLQGFATQTSRDQVSGKIGTREQGESDGESPNMHDEVDPDFQSYIKNALSRIEKKVDALNEEQHAITERFENMERKQADFERALTASSDEMTTLRNSHEAVEGRLGEFDRKIKELEAKTRENEEEALRLARYSRAFNLRFGGFQIQQGENCMEIIADLLKEKLGFESAAAMIENAHRVGINGRRSGARPAPHIIVKFMRRTDRIAVLRKAKSLLKQGEIFATEDYTQADYKRKCELRPVMQKAFEQGKRPRFANGRLFIDGKLFKD</sequence>
<accession>A0ABM0MT25</accession>
<evidence type="ECO:0000256" key="1">
    <source>
        <dbReference type="SAM" id="Coils"/>
    </source>
</evidence>
<keyword evidence="3" id="KW-1185">Reference proteome</keyword>
<dbReference type="SUPFAM" id="SSF57997">
    <property type="entry name" value="Tropomyosin"/>
    <property type="match status" value="1"/>
</dbReference>
<keyword evidence="1" id="KW-0175">Coiled coil</keyword>
<dbReference type="Gene3D" id="3.30.70.1820">
    <property type="entry name" value="L1 transposable element, RRM domain"/>
    <property type="match status" value="1"/>
</dbReference>
<proteinExistence type="predicted"/>
<feature type="region of interest" description="Disordered" evidence="2">
    <location>
        <begin position="1"/>
        <end position="55"/>
    </location>
</feature>
<dbReference type="PANTHER" id="PTHR11505">
    <property type="entry name" value="L1 TRANSPOSABLE ELEMENT-RELATED"/>
    <property type="match status" value="1"/>
</dbReference>
<feature type="compositionally biased region" description="Polar residues" evidence="2">
    <location>
        <begin position="17"/>
        <end position="30"/>
    </location>
</feature>
<gene>
    <name evidence="4" type="primary">LOC102803427</name>
</gene>
<dbReference type="InterPro" id="IPR004244">
    <property type="entry name" value="Transposase_22"/>
</dbReference>
<feature type="coiled-coil region" evidence="1">
    <location>
        <begin position="66"/>
        <end position="152"/>
    </location>
</feature>
<dbReference type="Proteomes" id="UP000694865">
    <property type="component" value="Unplaced"/>
</dbReference>